<protein>
    <submittedName>
        <fullName evidence="1">Uncharacterized protein</fullName>
    </submittedName>
</protein>
<organism evidence="1 2">
    <name type="scientific">Niastella koreensis</name>
    <dbReference type="NCBI Taxonomy" id="354356"/>
    <lineage>
        <taxon>Bacteria</taxon>
        <taxon>Pseudomonadati</taxon>
        <taxon>Bacteroidota</taxon>
        <taxon>Chitinophagia</taxon>
        <taxon>Chitinophagales</taxon>
        <taxon>Chitinophagaceae</taxon>
        <taxon>Niastella</taxon>
    </lineage>
</organism>
<evidence type="ECO:0000313" key="2">
    <source>
        <dbReference type="Proteomes" id="UP000192277"/>
    </source>
</evidence>
<name>A0ABX3NX08_9BACT</name>
<proteinExistence type="predicted"/>
<evidence type="ECO:0000313" key="1">
    <source>
        <dbReference type="EMBL" id="OQP48404.1"/>
    </source>
</evidence>
<comment type="caution">
    <text evidence="1">The sequence shown here is derived from an EMBL/GenBank/DDBJ whole genome shotgun (WGS) entry which is preliminary data.</text>
</comment>
<sequence length="125" mass="14233">MKVLLKILLSIFIIQKLLFMAISNSVLLKLLSGQMNQEIVFKQYGDKTVISKYPDMSKVVFTPKQLQVQEKMYEAHFRAKGIMGDEALASAAQVRLNVTRNKLYTALIKEYFKSQRENTDAAGNV</sequence>
<keyword evidence="2" id="KW-1185">Reference proteome</keyword>
<accession>A0ABX3NX08</accession>
<reference evidence="1 2" key="1">
    <citation type="submission" date="2016-04" db="EMBL/GenBank/DDBJ databases">
        <authorList>
            <person name="Chen L."/>
            <person name="Zhuang W."/>
            <person name="Wang G."/>
        </authorList>
    </citation>
    <scope>NUCLEOTIDE SEQUENCE [LARGE SCALE GENOMIC DNA]</scope>
    <source>
        <strain evidence="2">GR20</strain>
    </source>
</reference>
<dbReference type="Proteomes" id="UP000192277">
    <property type="component" value="Unassembled WGS sequence"/>
</dbReference>
<gene>
    <name evidence="1" type="ORF">A4D02_06720</name>
</gene>
<dbReference type="EMBL" id="LWBO01000012">
    <property type="protein sequence ID" value="OQP48404.1"/>
    <property type="molecule type" value="Genomic_DNA"/>
</dbReference>